<feature type="domain" description="BRCT" evidence="2">
    <location>
        <begin position="231"/>
        <end position="315"/>
    </location>
</feature>
<dbReference type="InterPro" id="IPR031906">
    <property type="entry name" value="RTT107_BRCT_6"/>
</dbReference>
<dbReference type="PANTHER" id="PTHR47667:SF1">
    <property type="entry name" value="REGULATOR OF TY1 TRANSPOSITION PROTEIN 107"/>
    <property type="match status" value="1"/>
</dbReference>
<feature type="domain" description="BRCT" evidence="2">
    <location>
        <begin position="332"/>
        <end position="415"/>
    </location>
</feature>
<dbReference type="GO" id="GO:0035361">
    <property type="term" value="C:Cul8-RING ubiquitin ligase complex"/>
    <property type="evidence" value="ECO:0007669"/>
    <property type="project" value="TreeGrafter"/>
</dbReference>
<dbReference type="Pfam" id="PF16771">
    <property type="entry name" value="RTT107_BRCT_6"/>
    <property type="match status" value="1"/>
</dbReference>
<dbReference type="EMBL" id="GG692396">
    <property type="protein sequence ID" value="EER34371.1"/>
    <property type="molecule type" value="Genomic_DNA"/>
</dbReference>
<accession>C5M5V1</accession>
<feature type="domain" description="BRCT" evidence="2">
    <location>
        <begin position="98"/>
        <end position="195"/>
    </location>
</feature>
<dbReference type="RefSeq" id="XP_002546926.1">
    <property type="nucleotide sequence ID" value="XM_002546880.1"/>
</dbReference>
<proteinExistence type="predicted"/>
<reference evidence="3 4" key="1">
    <citation type="journal article" date="2009" name="Nature">
        <title>Evolution of pathogenicity and sexual reproduction in eight Candida genomes.</title>
        <authorList>
            <person name="Butler G."/>
            <person name="Rasmussen M.D."/>
            <person name="Lin M.F."/>
            <person name="Santos M.A."/>
            <person name="Sakthikumar S."/>
            <person name="Munro C.A."/>
            <person name="Rheinbay E."/>
            <person name="Grabherr M."/>
            <person name="Forche A."/>
            <person name="Reedy J.L."/>
            <person name="Agrafioti I."/>
            <person name="Arnaud M.B."/>
            <person name="Bates S."/>
            <person name="Brown A.J."/>
            <person name="Brunke S."/>
            <person name="Costanzo M.C."/>
            <person name="Fitzpatrick D.A."/>
            <person name="de Groot P.W."/>
            <person name="Harris D."/>
            <person name="Hoyer L.L."/>
            <person name="Hube B."/>
            <person name="Klis F.M."/>
            <person name="Kodira C."/>
            <person name="Lennard N."/>
            <person name="Logue M.E."/>
            <person name="Martin R."/>
            <person name="Neiman A.M."/>
            <person name="Nikolaou E."/>
            <person name="Quail M.A."/>
            <person name="Quinn J."/>
            <person name="Santos M.C."/>
            <person name="Schmitzberger F.F."/>
            <person name="Sherlock G."/>
            <person name="Shah P."/>
            <person name="Silverstein K.A."/>
            <person name="Skrzypek M.S."/>
            <person name="Soll D."/>
            <person name="Staggs R."/>
            <person name="Stansfield I."/>
            <person name="Stumpf M.P."/>
            <person name="Sudbery P.E."/>
            <person name="Srikantha T."/>
            <person name="Zeng Q."/>
            <person name="Berman J."/>
            <person name="Berriman M."/>
            <person name="Heitman J."/>
            <person name="Gow N.A."/>
            <person name="Lorenz M.C."/>
            <person name="Birren B.W."/>
            <person name="Kellis M."/>
            <person name="Cuomo C.A."/>
        </authorList>
    </citation>
    <scope>NUCLEOTIDE SEQUENCE [LARGE SCALE GENOMIC DNA]</scope>
    <source>
        <strain evidence="4">ATCC MYA-3404 / T1</strain>
    </source>
</reference>
<dbReference type="STRING" id="294747.C5M5V1"/>
<dbReference type="HOGENOM" id="CLU_002149_0_0_1"/>
<dbReference type="KEGG" id="ctp:CTRG_01232"/>
<dbReference type="PANTHER" id="PTHR47667">
    <property type="entry name" value="REGULATOR OF TY1 TRANSPOSITION PROTEIN 107"/>
    <property type="match status" value="1"/>
</dbReference>
<feature type="region of interest" description="Disordered" evidence="1">
    <location>
        <begin position="466"/>
        <end position="587"/>
    </location>
</feature>
<feature type="compositionally biased region" description="Basic and acidic residues" evidence="1">
    <location>
        <begin position="481"/>
        <end position="499"/>
    </location>
</feature>
<dbReference type="Pfam" id="PF12738">
    <property type="entry name" value="PTCB-BRCT"/>
    <property type="match status" value="1"/>
</dbReference>
<feature type="domain" description="BRCT" evidence="2">
    <location>
        <begin position="767"/>
        <end position="876"/>
    </location>
</feature>
<feature type="domain" description="BRCT" evidence="2">
    <location>
        <begin position="1"/>
        <end position="97"/>
    </location>
</feature>
<dbReference type="GeneID" id="8297504"/>
<dbReference type="AlphaFoldDB" id="C5M5V1"/>
<dbReference type="GO" id="GO:0005634">
    <property type="term" value="C:nucleus"/>
    <property type="evidence" value="ECO:0007669"/>
    <property type="project" value="TreeGrafter"/>
</dbReference>
<gene>
    <name evidence="3" type="ORF">CTRG_01232</name>
</gene>
<dbReference type="PROSITE" id="PS50172">
    <property type="entry name" value="BRCT"/>
    <property type="match status" value="5"/>
</dbReference>
<evidence type="ECO:0000259" key="2">
    <source>
        <dbReference type="PROSITE" id="PS50172"/>
    </source>
</evidence>
<dbReference type="Pfam" id="PF16770">
    <property type="entry name" value="RTT107_BRCT_5"/>
    <property type="match status" value="1"/>
</dbReference>
<dbReference type="InterPro" id="IPR036420">
    <property type="entry name" value="BRCT_dom_sf"/>
</dbReference>
<evidence type="ECO:0000313" key="4">
    <source>
        <dbReference type="Proteomes" id="UP000002037"/>
    </source>
</evidence>
<evidence type="ECO:0000256" key="1">
    <source>
        <dbReference type="SAM" id="MobiDB-lite"/>
    </source>
</evidence>
<dbReference type="GO" id="GO:1990683">
    <property type="term" value="P:DNA double-strand break attachment to nuclear envelope"/>
    <property type="evidence" value="ECO:0007669"/>
    <property type="project" value="TreeGrafter"/>
</dbReference>
<dbReference type="SUPFAM" id="SSF52113">
    <property type="entry name" value="BRCT domain"/>
    <property type="match status" value="4"/>
</dbReference>
<name>C5M5V1_CANTT</name>
<dbReference type="eggNOG" id="KOG2043">
    <property type="taxonomic scope" value="Eukaryota"/>
</dbReference>
<organism evidence="3 4">
    <name type="scientific">Candida tropicalis (strain ATCC MYA-3404 / T1)</name>
    <name type="common">Yeast</name>
    <dbReference type="NCBI Taxonomy" id="294747"/>
    <lineage>
        <taxon>Eukaryota</taxon>
        <taxon>Fungi</taxon>
        <taxon>Dikarya</taxon>
        <taxon>Ascomycota</taxon>
        <taxon>Saccharomycotina</taxon>
        <taxon>Pichiomycetes</taxon>
        <taxon>Debaryomycetaceae</taxon>
        <taxon>Candida/Lodderomyces clade</taxon>
        <taxon>Candida</taxon>
    </lineage>
</organism>
<dbReference type="InterPro" id="IPR001357">
    <property type="entry name" value="BRCT_dom"/>
</dbReference>
<evidence type="ECO:0000313" key="3">
    <source>
        <dbReference type="EMBL" id="EER34371.1"/>
    </source>
</evidence>
<feature type="compositionally biased region" description="Low complexity" evidence="1">
    <location>
        <begin position="550"/>
        <end position="572"/>
    </location>
</feature>
<feature type="compositionally biased region" description="Low complexity" evidence="1">
    <location>
        <begin position="518"/>
        <end position="532"/>
    </location>
</feature>
<dbReference type="Gene3D" id="3.40.50.10190">
    <property type="entry name" value="BRCT domain"/>
    <property type="match status" value="6"/>
</dbReference>
<dbReference type="GO" id="GO:0006302">
    <property type="term" value="P:double-strand break repair"/>
    <property type="evidence" value="ECO:0007669"/>
    <property type="project" value="TreeGrafter"/>
</dbReference>
<dbReference type="Proteomes" id="UP000002037">
    <property type="component" value="Unassembled WGS sequence"/>
</dbReference>
<dbReference type="VEuPathDB" id="FungiDB:CTRG_01232"/>
<dbReference type="InterPro" id="IPR053036">
    <property type="entry name" value="CellCycle_DNARepair_Reg"/>
</dbReference>
<keyword evidence="4" id="KW-1185">Reference proteome</keyword>
<dbReference type="OrthoDB" id="342264at2759"/>
<feature type="region of interest" description="Disordered" evidence="1">
    <location>
        <begin position="608"/>
        <end position="629"/>
    </location>
</feature>
<protein>
    <recommendedName>
        <fullName evidence="2">BRCT domain-containing protein</fullName>
    </recommendedName>
</protein>
<dbReference type="Pfam" id="PF00533">
    <property type="entry name" value="BRCT"/>
    <property type="match status" value="2"/>
</dbReference>
<sequence>MFKGCNFLIIRSDKLTQDQELVKLLTANRAVNIYVKDEFDNSKNYMDPPLITHIITETINFIEYNQGVNSMVPIVTTSWVYDSINFQKLQSLRTYNPNPNYFLKDCFICCCDNLPSGDKELIYGAVSAFGGGYVDTITKYTTHLIALDVVNEKAVVAASVAKSGSQRGDIKIVLPHWIDHCITLGKKLEEDDYLLPDPKILKGDEGKFDLENVVSSAVFSDSLPKDEYIKATLDCFKGKNFYLSSDFNWSQRLANSIKLLIERHGGKIVKAFDSKKVDIYLGKFRQGDYYRESCLSNRIIVGNLQWLYSIIVSQKWVLPLNANILYYPIPTAPLPEFQGLKISITNYSGDSRQYLGKLITIMGGYFTTTLTRENDYLVCAKASGKKFDAALNKWLDQNGNSQVKVVNHLWLEDCFTQWAKLDDSLDKYKNFGTELIDMEPLVGRTHLDSEVLKQWSLVVEDEGIEVDETGNINDSMSEDESTQRKERSKSVDENVKDVKSPITKTPLASSPVAAKGKTLSSATSSSSTQETTPDPVPTPTRSPITDNHTSAAPVEAPESSPPVTQSRYGGRSAARKAAAKLHDNMSDLREYQEMAKSKRKMKHYMEDLEKSLSPKKRKVKSDDGDHSEDEIEVLEENKVVEFDIIGIMTGCESEIELNKQDHEHLKNLGIKIITDFNTKYEPNTLIAPRILRTEKFLRSLSKVDRIIHPNYLINILEHVKDKGKSVLKEYRIDDYALDKVVKTIDTELGYTKGKNHKGLQQLLASENKGKLFKGINLNLSSNLNGGVQLISKILKDHGMENFKEIKNSSNLTKQAIVSELNGDEKIILLANKKKDTRLINGFKNTFDKDQGMVLDWDWCVKSIFKMDLQDTDQFTL</sequence>
<dbReference type="SMART" id="SM00292">
    <property type="entry name" value="BRCT"/>
    <property type="match status" value="4"/>
</dbReference>